<sequence length="281" mass="31333">MSSENKLHAYVRGEIVPLDQAYLHVSDLSIQRGYGIFDFLKIIDGQPLFMEDYLARFYTSARLMHLPVPLSDEVLKATIFRLVELNEMPMAGMKIILTGGYSDSGYDIGEPSLLLIQQPLSLPGQAMLERGLKVITHSYIREIPEVKTINYTMGIRLVNKIKENGADDVLYHTGGVVTELPRCNFFIVKRDGTVVTPVEGILHGITRKHVLEIAGKKYKAVEGTVTLDDIRQAREAFLTSTTKRILPVVQVDDVVIGNGKPGAVTLALLQDLIKLEEESRK</sequence>
<keyword evidence="10" id="KW-1185">Reference proteome</keyword>
<dbReference type="GO" id="GO:0008483">
    <property type="term" value="F:transaminase activity"/>
    <property type="evidence" value="ECO:0007669"/>
    <property type="project" value="UniProtKB-KW"/>
</dbReference>
<dbReference type="InterPro" id="IPR001544">
    <property type="entry name" value="Aminotrans_IV"/>
</dbReference>
<accession>A0ABW6BYQ7</accession>
<evidence type="ECO:0000313" key="9">
    <source>
        <dbReference type="EMBL" id="MFD3002701.1"/>
    </source>
</evidence>
<dbReference type="InterPro" id="IPR036038">
    <property type="entry name" value="Aminotransferase-like"/>
</dbReference>
<gene>
    <name evidence="9" type="ORF">ACFS7Z_20185</name>
</gene>
<evidence type="ECO:0000256" key="6">
    <source>
        <dbReference type="ARBA" id="ARBA00048212"/>
    </source>
</evidence>
<dbReference type="Proteomes" id="UP001597641">
    <property type="component" value="Unassembled WGS sequence"/>
</dbReference>
<evidence type="ECO:0000313" key="10">
    <source>
        <dbReference type="Proteomes" id="UP001597641"/>
    </source>
</evidence>
<evidence type="ECO:0000256" key="4">
    <source>
        <dbReference type="ARBA" id="ARBA00009320"/>
    </source>
</evidence>
<dbReference type="SUPFAM" id="SSF56752">
    <property type="entry name" value="D-aminoacid aminotransferase-like PLP-dependent enzymes"/>
    <property type="match status" value="1"/>
</dbReference>
<evidence type="ECO:0000256" key="1">
    <source>
        <dbReference type="ARBA" id="ARBA00004824"/>
    </source>
</evidence>
<name>A0ABW6BYQ7_9BACT</name>
<dbReference type="Gene3D" id="3.30.470.10">
    <property type="match status" value="1"/>
</dbReference>
<dbReference type="PANTHER" id="PTHR42743:SF11">
    <property type="entry name" value="AMINODEOXYCHORISMATE LYASE"/>
    <property type="match status" value="1"/>
</dbReference>
<keyword evidence="9" id="KW-0032">Aminotransferase</keyword>
<evidence type="ECO:0000256" key="5">
    <source>
        <dbReference type="ARBA" id="ARBA00013053"/>
    </source>
</evidence>
<comment type="similarity">
    <text evidence="4">Belongs to the class-IV pyridoxal-phosphate-dependent aminotransferase family.</text>
</comment>
<dbReference type="InterPro" id="IPR043131">
    <property type="entry name" value="BCAT-like_N"/>
</dbReference>
<comment type="pathway">
    <text evidence="1">Amino-acid biosynthesis; L-isoleucine biosynthesis; L-isoleucine from 2-oxobutanoate: step 4/4.</text>
</comment>
<comment type="catalytic activity">
    <reaction evidence="8">
        <text>L-leucine + 2-oxoglutarate = 4-methyl-2-oxopentanoate + L-glutamate</text>
        <dbReference type="Rhea" id="RHEA:18321"/>
        <dbReference type="ChEBI" id="CHEBI:16810"/>
        <dbReference type="ChEBI" id="CHEBI:17865"/>
        <dbReference type="ChEBI" id="CHEBI:29985"/>
        <dbReference type="ChEBI" id="CHEBI:57427"/>
        <dbReference type="EC" id="2.6.1.42"/>
    </reaction>
</comment>
<keyword evidence="9" id="KW-0808">Transferase</keyword>
<proteinExistence type="inferred from homology"/>
<dbReference type="PANTHER" id="PTHR42743">
    <property type="entry name" value="AMINO-ACID AMINOTRANSFERASE"/>
    <property type="match status" value="1"/>
</dbReference>
<evidence type="ECO:0000256" key="7">
    <source>
        <dbReference type="ARBA" id="ARBA00048798"/>
    </source>
</evidence>
<comment type="catalytic activity">
    <reaction evidence="7">
        <text>L-isoleucine + 2-oxoglutarate = (S)-3-methyl-2-oxopentanoate + L-glutamate</text>
        <dbReference type="Rhea" id="RHEA:24801"/>
        <dbReference type="ChEBI" id="CHEBI:16810"/>
        <dbReference type="ChEBI" id="CHEBI:29985"/>
        <dbReference type="ChEBI" id="CHEBI:35146"/>
        <dbReference type="ChEBI" id="CHEBI:58045"/>
        <dbReference type="EC" id="2.6.1.42"/>
    </reaction>
</comment>
<protein>
    <recommendedName>
        <fullName evidence="5">branched-chain-amino-acid transaminase</fullName>
        <ecNumber evidence="5">2.6.1.42</ecNumber>
    </recommendedName>
</protein>
<comment type="pathway">
    <text evidence="3">Amino-acid biosynthesis; L-leucine biosynthesis; L-leucine from 3-methyl-2-oxobutanoate: step 4/4.</text>
</comment>
<dbReference type="EMBL" id="JBHUOX010000019">
    <property type="protein sequence ID" value="MFD3002701.1"/>
    <property type="molecule type" value="Genomic_DNA"/>
</dbReference>
<dbReference type="InterPro" id="IPR043132">
    <property type="entry name" value="BCAT-like_C"/>
</dbReference>
<evidence type="ECO:0000256" key="2">
    <source>
        <dbReference type="ARBA" id="ARBA00004931"/>
    </source>
</evidence>
<comment type="catalytic activity">
    <reaction evidence="6">
        <text>L-valine + 2-oxoglutarate = 3-methyl-2-oxobutanoate + L-glutamate</text>
        <dbReference type="Rhea" id="RHEA:24813"/>
        <dbReference type="ChEBI" id="CHEBI:11851"/>
        <dbReference type="ChEBI" id="CHEBI:16810"/>
        <dbReference type="ChEBI" id="CHEBI:29985"/>
        <dbReference type="ChEBI" id="CHEBI:57762"/>
        <dbReference type="EC" id="2.6.1.42"/>
    </reaction>
</comment>
<dbReference type="EC" id="2.6.1.42" evidence="5"/>
<evidence type="ECO:0000256" key="3">
    <source>
        <dbReference type="ARBA" id="ARBA00005072"/>
    </source>
</evidence>
<dbReference type="InterPro" id="IPR050571">
    <property type="entry name" value="Class-IV_PLP-Dep_Aminotrnsfr"/>
</dbReference>
<reference evidence="10" key="1">
    <citation type="journal article" date="2019" name="Int. J. Syst. Evol. Microbiol.">
        <title>The Global Catalogue of Microorganisms (GCM) 10K type strain sequencing project: providing services to taxonomists for standard genome sequencing and annotation.</title>
        <authorList>
            <consortium name="The Broad Institute Genomics Platform"/>
            <consortium name="The Broad Institute Genome Sequencing Center for Infectious Disease"/>
            <person name="Wu L."/>
            <person name="Ma J."/>
        </authorList>
    </citation>
    <scope>NUCLEOTIDE SEQUENCE [LARGE SCALE GENOMIC DNA]</scope>
    <source>
        <strain evidence="10">KCTC 23984</strain>
    </source>
</reference>
<dbReference type="Pfam" id="PF01063">
    <property type="entry name" value="Aminotran_4"/>
    <property type="match status" value="1"/>
</dbReference>
<comment type="pathway">
    <text evidence="2">Amino-acid biosynthesis; L-valine biosynthesis; L-valine from pyruvate: step 4/4.</text>
</comment>
<comment type="caution">
    <text evidence="9">The sequence shown here is derived from an EMBL/GenBank/DDBJ whole genome shotgun (WGS) entry which is preliminary data.</text>
</comment>
<dbReference type="RefSeq" id="WP_377488600.1">
    <property type="nucleotide sequence ID" value="NZ_JBHUOX010000019.1"/>
</dbReference>
<evidence type="ECO:0000256" key="8">
    <source>
        <dbReference type="ARBA" id="ARBA00049229"/>
    </source>
</evidence>
<organism evidence="9 10">
    <name type="scientific">Pontibacter toksunensis</name>
    <dbReference type="NCBI Taxonomy" id="1332631"/>
    <lineage>
        <taxon>Bacteria</taxon>
        <taxon>Pseudomonadati</taxon>
        <taxon>Bacteroidota</taxon>
        <taxon>Cytophagia</taxon>
        <taxon>Cytophagales</taxon>
        <taxon>Hymenobacteraceae</taxon>
        <taxon>Pontibacter</taxon>
    </lineage>
</organism>
<dbReference type="Gene3D" id="3.20.10.10">
    <property type="entry name" value="D-amino Acid Aminotransferase, subunit A, domain 2"/>
    <property type="match status" value="1"/>
</dbReference>